<comment type="caution">
    <text evidence="1">The sequence shown here is derived from an EMBL/GenBank/DDBJ whole genome shotgun (WGS) entry which is preliminary data.</text>
</comment>
<evidence type="ECO:0000313" key="2">
    <source>
        <dbReference type="Proteomes" id="UP000034172"/>
    </source>
</evidence>
<dbReference type="EMBL" id="LCIE01000012">
    <property type="protein sequence ID" value="KKT49068.1"/>
    <property type="molecule type" value="Genomic_DNA"/>
</dbReference>
<reference evidence="1 2" key="1">
    <citation type="journal article" date="2015" name="Nature">
        <title>rRNA introns, odd ribosomes, and small enigmatic genomes across a large radiation of phyla.</title>
        <authorList>
            <person name="Brown C.T."/>
            <person name="Hug L.A."/>
            <person name="Thomas B.C."/>
            <person name="Sharon I."/>
            <person name="Castelle C.J."/>
            <person name="Singh A."/>
            <person name="Wilkins M.J."/>
            <person name="Williams K.H."/>
            <person name="Banfield J.F."/>
        </authorList>
    </citation>
    <scope>NUCLEOTIDE SEQUENCE [LARGE SCALE GENOMIC DNA]</scope>
</reference>
<dbReference type="AlphaFoldDB" id="A0A0G1HQW7"/>
<proteinExistence type="predicted"/>
<organism evidence="1 2">
    <name type="scientific">Candidatus Collierbacteria bacterium GW2011_GWC2_44_18</name>
    <dbReference type="NCBI Taxonomy" id="1618392"/>
    <lineage>
        <taxon>Bacteria</taxon>
        <taxon>Candidatus Collieribacteriota</taxon>
    </lineage>
</organism>
<name>A0A0G1HQW7_9BACT</name>
<evidence type="ECO:0008006" key="3">
    <source>
        <dbReference type="Google" id="ProtNLM"/>
    </source>
</evidence>
<dbReference type="STRING" id="1618392.UW41_C0012G0006"/>
<accession>A0A0G1HQW7</accession>
<sequence length="94" mass="10584">MNDVLQVPMSKELREKATLAALNQGYSSLQESVRVFLTQLAEKKIETAFVPSIKLSVKAERRYSKVLDDIEKGKGISYTANSVEDLMNHLNNLK</sequence>
<protein>
    <recommendedName>
        <fullName evidence="3">DNA-damage-inducible protein J</fullName>
    </recommendedName>
</protein>
<dbReference type="Proteomes" id="UP000034172">
    <property type="component" value="Unassembled WGS sequence"/>
</dbReference>
<gene>
    <name evidence="1" type="ORF">UW41_C0012G0006</name>
</gene>
<evidence type="ECO:0000313" key="1">
    <source>
        <dbReference type="EMBL" id="KKT49068.1"/>
    </source>
</evidence>